<feature type="region of interest" description="Disordered" evidence="1">
    <location>
        <begin position="3396"/>
        <end position="3520"/>
    </location>
</feature>
<feature type="chain" id="PRO_5012316013" description="Transmembrane protein" evidence="3">
    <location>
        <begin position="21"/>
        <end position="4151"/>
    </location>
</feature>
<proteinExistence type="predicted"/>
<feature type="compositionally biased region" description="Basic and acidic residues" evidence="1">
    <location>
        <begin position="3874"/>
        <end position="3884"/>
    </location>
</feature>
<feature type="region of interest" description="Disordered" evidence="1">
    <location>
        <begin position="825"/>
        <end position="871"/>
    </location>
</feature>
<keyword evidence="2" id="KW-0812">Transmembrane</keyword>
<feature type="transmembrane region" description="Helical" evidence="2">
    <location>
        <begin position="114"/>
        <end position="140"/>
    </location>
</feature>
<feature type="compositionally biased region" description="Polar residues" evidence="1">
    <location>
        <begin position="727"/>
        <end position="749"/>
    </location>
</feature>
<dbReference type="VEuPathDB" id="ToxoDB:CSUI_003162"/>
<sequence length="4151" mass="453266">MTLPLLLCILLFPSLRPSSAPRLASPLLAVTGSVLRFCQTLLTRNSIGSSSLWCFSGACGGFSPYFALAFLLSMIKFFLCAGPVSALSFLLYLSPHGQHASFLFSNLCYGVPRLVSLLLFFFFFLFSPASLVLTPLFSLLKLQANASPLSVSALFACLLSPPSLPLRRSSFRLRNAGMAKERERLLSPDKVIASDSNCVQVAERQWSRERGCEMLFFLHRCLSVVVPMLYLVTRRGSLRLGCLAAPFSLAYFCCVSRHCPLVFSIVEAAPVWGSHLQSFPRVHFTTLAGGPSIGNLWREIKEVTPLLLSQDSQQNDTETHLYSPPAEVTRTSQTRPTPSLLSGRGVDSPSLDYPREFFTSLRWSLLQRHSLFLRRRGIYIGRGTDLHLFSSSTPVCNKKGGSCVRLPLIESPAGNHTHPTRHSFLCYGAPAFVSLAASASRDAAVSVARDPSWAPDSRRDASRAGWRFPLSLLSSKRSLPRLGYTPVLRQVSRQGYGGGSIRDERSSSTHFNSSVPSLVFSRGTDRNETTCFPGVDAYLSHDLEVGCKTRNVFSRVRMVPSSVESSPIGENDEDLRGRLRKRMRAHNASVPPVAIDCSSSHRTTGSSWSESMSGERPLASGPRKRTSPDATSLREKDLVGTVSRFGDESTPSKLSRETRRDSSLREKSVSLSLHSVQRESCSHGAIPESPGGKGNPVVEGQGPDEQHSESITNSFQHDCEEEERRLLTSQRVGTHAVSSSSERTGPDTNDSSSSDSEEDSHRIENQKSAWLSPNQGRHTRSTSGSDSDLGNSKGYSRWNNTVGRDDHHGSTLLRGELQEVEISNHRQDVHRVHQTKTSHHDARTHGRSGAAPLFTPNGVATQSGESWPGGSVAAACEGAGKHCQTSKLKTGEDGTLSASQEGRQVDVLPQPQQRSSEADEVWRRPFHRLDSAQSRSSSRGRERVQETDKAGDKRSKSIEGSTRRHEVPDIRRATRSENEKRRQEGAPVATLSSIHLREAFRSLSRSDVSAFFSFVLNQFSPQSCYPGGPYQHSSTTVPLPLASPLTVKYDKHLFSEKPSHRSSSSRQLDTEVVTPVRGEEQTAESLPHVPSRRPVVSLPPVLEPSTAISALVCLATYARLEQCEVDLVQGPPFVWNFIHHSSSNAASCLHDIADTSVSPSDSPSSSSTAPLPSLGVVDLKEGSLGEGNAEGTSRVITSGERLQEDVNGGVDGMSTAKDRSKRQEPFELVEEGPDSFYFQVVGTGPPCTRGTKERLPLVAIERLMEAAGKNLSSAQASDLSALLSALFSMSTAIQLPLSASSAKLVAPLSSFPALAGRLMRFARRVLRLVVLVVRQLVTVLDHLSSQEIFQSLNVLVGTRREFYPSSTSTGRYGSSQHGARSGPPIDYYGLGERSSPSRHQTEYRAEEIFSAYKRHEDRVSRPSPKNSSIRTDEASKVMSARGTGSWEGLSRRGRRAEEGGHLVPLLFLPLMEGVGEEQKKNLESEVRQEHKDLLSEEASYLRSREANDSLGSAGDRNKQRHPSVFHVSGPVRVDTPDENDKGVSESAPEHSGVMTGGKGERDTLRDTPVFPDKPALLLASVEGREGSSIEEEDQHALGGSRNQEVETDVLMTLLERICYPPTASPSLVEATAMFIKQLMRAASYSLSTVIDGVMSGKSAFPVSAGKKLTTTLSPVEASYYQTANQDKGVRGDRSTALTGGMKPDYSQASGGMTGELRALGIGEARVERVGLHTGKDGLPSAGANERDTSGGDSESIVKVEKAVALWSDEKLSKAARDLLVVGEAWIPVIETLDNTFGESLGASSLSFSRFLDAVIHQQMLLSLLLAEYQRRTRSYTMGPERDAVHQGSHDLIHKRKDFPTRKIAYESSWRDAHNPFGERTDFPRLGKLGERKRIESFLFTRAQSGFWRSLKSKLLSRSLLTILMITARVPHSSQSTHHLAGLQYALQALQTEETGQDRELGEDGDLYAEEKDRIFPGQFFRSKKFASQEPGERINESGVSTKRRKSLTPNRFHSLRDRRADLLGVLLNDDEAEVDTHSVLANSKLLLSALTATVSTGAREEDATWIQAEDVTRRTERRYERQREEELIQVGELYCSLAAMTDPSRLNPSPALSLLARRLQRELSQSGVLRSRQTCDGMSFSSDNSAIRQRDIQGSGVSHSTNRKGSMSERKNLNEDEKKRREAVKLDKTFSSSPSIEKIPFDLLQRLLISADRCRHVALLLLVLRELTCRLNAQRRLIAEKNEEALQNALKTSNSSSSQIDLSKESRSTPAETNIPSSIRREDEGGSDDKGCRDKSKPSRDGTTDSRDVSTSSAKHDITQRTSVNPSTEMPTNCSSSAVFPQRIEPTLTDGGLFTTPPIQEKKSKHEALETEESHGHLGHDLQPGTVAKHTMLVGKALTVLFKWVGASEAGHSSKAGDASGLEDDHLYSLDRESGGGSGYFLREGGREGDTYKEVGMGSVSKGEKTTYTHSDSQSGPKVPASLSSTVHESLFGRTSRPSRYSDRGGEKPGKLFSWRKVEESAQEERENLQDACLSFALEVTQWAGAVRFQGCTSTDIALLTHALVPLWRKILGLIPASKGLSFLKHPANEQTFSQLGRSFGVGEGWTVASSGSGDEGAYSPSSIFQQSFIEGRQSGDQEIRENTPTETKVQRSFDKKSRMAQVTQAAIQNYFAVLSEALGYAPHPRFLLLSAIPRSLLSIASTPKWPRHSGQTIGDKRGLLSTWKPSLICLLLHCLVRVTPGLTPSISMLPRLTDSQTSPSYPHQAKESSPAAKVDGDRYPFTKGGVRKQKGTRAGSSLTGEVSLVLDKGRKPRIANEGSLSSLAEQKEEISRASIQSLSPAHLCEYHHRWMMRNFPQFLPSSSPGVPDSVSVPQNRISPAPNPCCRTSMSKGPELLLEPVCEPWPVRLMRAAVEELQASVRFPRDVVAASTATASALSALRAIYGAGEQVESTQRDGVKVEEKKAEVGSSNESEALDRFSSTADLHQKTPGQESSCGSSPGAKERNQRTAIPSNTEKQNGEEGGDPRESMVASLYSGNVTSAQASARMNDLNACTRDRKDGDRSFCLMCSFGEKGALKQVSFLEAGGHVSSLLIPQILEGKIGPGRREASMKVKDNKPSLSRPTMFINGLSFREVGSVIWGLDRASTHNHHALSGAVQQHVESKDSCSAGLLEKSSSFSRSRVSSLGMPEGITTHTNKGDVSPYFLSSVWSGGGISEETGRLSVERQLRDLQLTQEQWLPLGASLALEHLRRAGGFCHKLSLYFSACLRSLHRRLILDSLSSPASSLNHNKSSRASGSSSAVSYRDRTNSSCDDALPASETGFAKSQQKGRVTPEARSPAVQQRRRDAMPTPKDVFERLLPGRIRDLAVHLFSHQEKPFPSSACLTRITRRPFSVASSSTQENSSDRVTSIHSPQRVEEHDREVHTMGQEGIPRSVGAETNGTMKDITSETGDRGQKQDSGVDVQGTASAAFSGMKEKGVKNINEVERGKGGVNSQQKQPYPFRLDEKQRQQPGGNADHKDYETIFRLKIAKAGLSLSSADREGFQEYLETRKRQLEETVWRPFRGCVDWRDLPQNNSWLSPPGVTVSLLLTSFVTKFVPGFFDLAAAVVECPMHLLDFGLTQLQHTLQPLSSLADPPHSPPPYANASSSPSSLSSPGPSLSAKQDTGPARLCASDPFSHPGGQSQVNTHHRPPLPCRLVVTSAFLRAATLALLKHAALLSVGVSFHKAIEGGEGEKNSGRRKDQEGNALTYTLGMKRKGILSREDGKGVDVEGQDYRLSENEDKENEKQAEIRDRHNGTGSKKNKTSTSASTDTNPRWVVSKVIALLSSTRALAVLLDAHMHYWREHSKEEVNACSFCKTPPLGRQPLKSDGPGREALDIEQHQGGPQESSKGDEIPADSEKASCGDLLRSTQPVLGISKVSPSSLEATASRVSSEPSKDVFSVFPKSFEYELQTLLSLLSMLLISTPVLPTVSTSASLVASAADTWSLVGRWMSLGQESKEALQALAPAAIHLLLHAGTEGYSSRGIPDVTELTHTKRRPSGGGGTWEETDDDGGQRQPGRNGRGRPGADERGKWTERGTLMLSKETGRDATHREKGEGMIQDGTGTFFRGIVNMRKKLDARDKEEESLKHLAAAIHRLKSTASVSTS</sequence>
<feature type="compositionally biased region" description="Basic and acidic residues" evidence="1">
    <location>
        <begin position="3019"/>
        <end position="3029"/>
    </location>
</feature>
<keyword evidence="2" id="KW-1133">Transmembrane helix</keyword>
<keyword evidence="5" id="KW-1185">Reference proteome</keyword>
<feature type="compositionally biased region" description="Polar residues" evidence="1">
    <location>
        <begin position="2969"/>
        <end position="2999"/>
    </location>
</feature>
<feature type="compositionally biased region" description="Polar residues" evidence="1">
    <location>
        <begin position="766"/>
        <end position="802"/>
    </location>
</feature>
<feature type="compositionally biased region" description="Polar residues" evidence="1">
    <location>
        <begin position="3396"/>
        <end position="3414"/>
    </location>
</feature>
<feature type="compositionally biased region" description="Polar residues" evidence="1">
    <location>
        <begin position="2128"/>
        <end position="2147"/>
    </location>
</feature>
<feature type="compositionally biased region" description="Basic and acidic residues" evidence="1">
    <location>
        <begin position="1534"/>
        <end position="1543"/>
    </location>
</feature>
<dbReference type="OrthoDB" id="333159at2759"/>
<feature type="region of interest" description="Disordered" evidence="1">
    <location>
        <begin position="310"/>
        <end position="347"/>
    </location>
</feature>
<feature type="compositionally biased region" description="Polar residues" evidence="1">
    <location>
        <begin position="2249"/>
        <end position="2261"/>
    </location>
</feature>
<evidence type="ECO:0000313" key="5">
    <source>
        <dbReference type="Proteomes" id="UP000221165"/>
    </source>
</evidence>
<evidence type="ECO:0008006" key="6">
    <source>
        <dbReference type="Google" id="ProtNLM"/>
    </source>
</evidence>
<evidence type="ECO:0000256" key="1">
    <source>
        <dbReference type="SAM" id="MobiDB-lite"/>
    </source>
</evidence>
<feature type="compositionally biased region" description="Basic and acidic residues" evidence="1">
    <location>
        <begin position="2166"/>
        <end position="2188"/>
    </location>
</feature>
<feature type="compositionally biased region" description="Basic and acidic residues" evidence="1">
    <location>
        <begin position="3448"/>
        <end position="3458"/>
    </location>
</feature>
<gene>
    <name evidence="4" type="ORF">CSUI_003162</name>
</gene>
<feature type="compositionally biased region" description="Basic and acidic residues" evidence="1">
    <location>
        <begin position="1744"/>
        <end position="1753"/>
    </location>
</feature>
<feature type="compositionally biased region" description="Low complexity" evidence="1">
    <location>
        <begin position="1155"/>
        <end position="1174"/>
    </location>
</feature>
<feature type="signal peptide" evidence="3">
    <location>
        <begin position="1"/>
        <end position="20"/>
    </location>
</feature>
<feature type="compositionally biased region" description="Basic and acidic residues" evidence="1">
    <location>
        <begin position="3476"/>
        <end position="3491"/>
    </location>
</feature>
<feature type="region of interest" description="Disordered" evidence="1">
    <location>
        <begin position="2249"/>
        <end position="2340"/>
    </location>
</feature>
<feature type="region of interest" description="Disordered" evidence="1">
    <location>
        <begin position="1506"/>
        <end position="1570"/>
    </location>
</feature>
<feature type="compositionally biased region" description="Low complexity" evidence="1">
    <location>
        <begin position="3646"/>
        <end position="3664"/>
    </location>
</feature>
<dbReference type="Proteomes" id="UP000221165">
    <property type="component" value="Unassembled WGS sequence"/>
</dbReference>
<keyword evidence="3" id="KW-0732">Signal</keyword>
<name>A0A2C6L6I4_9APIC</name>
<reference evidence="4 5" key="1">
    <citation type="journal article" date="2017" name="Int. J. Parasitol.">
        <title>The genome of the protozoan parasite Cystoisospora suis and a reverse vaccinology approach to identify vaccine candidates.</title>
        <authorList>
            <person name="Palmieri N."/>
            <person name="Shrestha A."/>
            <person name="Ruttkowski B."/>
            <person name="Beck T."/>
            <person name="Vogl C."/>
            <person name="Tomley F."/>
            <person name="Blake D.P."/>
            <person name="Joachim A."/>
        </authorList>
    </citation>
    <scope>NUCLEOTIDE SEQUENCE [LARGE SCALE GENOMIC DNA]</scope>
    <source>
        <strain evidence="4 5">Wien I</strain>
    </source>
</reference>
<dbReference type="EMBL" id="MIGC01001371">
    <property type="protein sequence ID" value="PHJ22993.1"/>
    <property type="molecule type" value="Genomic_DNA"/>
</dbReference>
<organism evidence="4 5">
    <name type="scientific">Cystoisospora suis</name>
    <dbReference type="NCBI Taxonomy" id="483139"/>
    <lineage>
        <taxon>Eukaryota</taxon>
        <taxon>Sar</taxon>
        <taxon>Alveolata</taxon>
        <taxon>Apicomplexa</taxon>
        <taxon>Conoidasida</taxon>
        <taxon>Coccidia</taxon>
        <taxon>Eucoccidiorida</taxon>
        <taxon>Eimeriorina</taxon>
        <taxon>Sarcocystidae</taxon>
        <taxon>Cystoisospora</taxon>
    </lineage>
</organism>
<feature type="compositionally biased region" description="Basic and acidic residues" evidence="1">
    <location>
        <begin position="2444"/>
        <end position="2453"/>
    </location>
</feature>
<feature type="region of interest" description="Disordered" evidence="1">
    <location>
        <begin position="2128"/>
        <end position="2189"/>
    </location>
</feature>
<feature type="compositionally biased region" description="Basic and acidic residues" evidence="1">
    <location>
        <begin position="2279"/>
        <end position="2319"/>
    </location>
</feature>
<feature type="compositionally biased region" description="Basic and acidic residues" evidence="1">
    <location>
        <begin position="654"/>
        <end position="668"/>
    </location>
</feature>
<feature type="compositionally biased region" description="Basic and acidic residues" evidence="1">
    <location>
        <begin position="3416"/>
        <end position="3426"/>
    </location>
</feature>
<feature type="region of interest" description="Disordered" evidence="1">
    <location>
        <begin position="3633"/>
        <end position="3694"/>
    </location>
</feature>
<feature type="transmembrane region" description="Helical" evidence="2">
    <location>
        <begin position="65"/>
        <end position="93"/>
    </location>
</feature>
<accession>A0A2C6L6I4</accession>
<feature type="compositionally biased region" description="Basic and acidic residues" evidence="1">
    <location>
        <begin position="916"/>
        <end position="930"/>
    </location>
</feature>
<feature type="region of interest" description="Disordered" evidence="1">
    <location>
        <begin position="4087"/>
        <end position="4106"/>
    </location>
</feature>
<feature type="region of interest" description="Disordered" evidence="1">
    <location>
        <begin position="3284"/>
        <end position="3352"/>
    </location>
</feature>
<feature type="region of interest" description="Disordered" evidence="1">
    <location>
        <begin position="883"/>
        <end position="987"/>
    </location>
</feature>
<feature type="compositionally biased region" description="Basic and acidic residues" evidence="1">
    <location>
        <begin position="4089"/>
        <end position="4101"/>
    </location>
</feature>
<feature type="region of interest" description="Disordered" evidence="1">
    <location>
        <begin position="1414"/>
        <end position="1452"/>
    </location>
</feature>
<dbReference type="GeneID" id="94426571"/>
<feature type="compositionally biased region" description="Polar residues" evidence="1">
    <location>
        <begin position="2155"/>
        <end position="2165"/>
    </location>
</feature>
<feature type="region of interest" description="Disordered" evidence="1">
    <location>
        <begin position="2748"/>
        <end position="2799"/>
    </location>
</feature>
<feature type="compositionally biased region" description="Polar residues" evidence="1">
    <location>
        <begin position="329"/>
        <end position="340"/>
    </location>
</feature>
<feature type="region of interest" description="Disordered" evidence="1">
    <location>
        <begin position="2427"/>
        <end position="2508"/>
    </location>
</feature>
<feature type="region of interest" description="Disordered" evidence="1">
    <location>
        <begin position="1155"/>
        <end position="1191"/>
    </location>
</feature>
<feature type="compositionally biased region" description="Polar residues" evidence="1">
    <location>
        <begin position="2468"/>
        <end position="2488"/>
    </location>
</feature>
<feature type="compositionally biased region" description="Low complexity" evidence="1">
    <location>
        <begin position="3800"/>
        <end position="3815"/>
    </location>
</feature>
<dbReference type="RefSeq" id="XP_067924670.1">
    <property type="nucleotide sequence ID" value="XM_068063360.1"/>
</dbReference>
<feature type="region of interest" description="Disordered" evidence="1">
    <location>
        <begin position="3773"/>
        <end position="3815"/>
    </location>
</feature>
<comment type="caution">
    <text evidence="4">The sequence shown here is derived from an EMBL/GenBank/DDBJ whole genome shotgun (WGS) entry which is preliminary data.</text>
</comment>
<evidence type="ECO:0000256" key="2">
    <source>
        <dbReference type="SAM" id="Phobius"/>
    </source>
</evidence>
<feature type="compositionally biased region" description="Basic and acidic residues" evidence="1">
    <location>
        <begin position="3893"/>
        <end position="3906"/>
    </location>
</feature>
<feature type="compositionally biased region" description="Basic and acidic residues" evidence="1">
    <location>
        <begin position="3773"/>
        <end position="3799"/>
    </location>
</feature>
<keyword evidence="2" id="KW-0472">Membrane</keyword>
<feature type="compositionally biased region" description="Basic and acidic residues" evidence="1">
    <location>
        <begin position="939"/>
        <end position="984"/>
    </location>
</feature>
<feature type="region of interest" description="Disordered" evidence="1">
    <location>
        <begin position="3861"/>
        <end position="3906"/>
    </location>
</feature>
<feature type="compositionally biased region" description="Low complexity" evidence="1">
    <location>
        <begin position="3294"/>
        <end position="3304"/>
    </location>
</feature>
<feature type="region of interest" description="Disordered" evidence="1">
    <location>
        <begin position="1732"/>
        <end position="1753"/>
    </location>
</feature>
<feature type="compositionally biased region" description="Polar residues" evidence="1">
    <location>
        <begin position="2320"/>
        <end position="2339"/>
    </location>
</feature>
<feature type="compositionally biased region" description="Polar residues" evidence="1">
    <location>
        <begin position="3009"/>
        <end position="3018"/>
    </location>
</feature>
<protein>
    <recommendedName>
        <fullName evidence="6">Transmembrane protein</fullName>
    </recommendedName>
</protein>
<feature type="region of interest" description="Disordered" evidence="1">
    <location>
        <begin position="2347"/>
        <end position="2366"/>
    </location>
</feature>
<feature type="region of interest" description="Disordered" evidence="1">
    <location>
        <begin position="4028"/>
        <end position="4081"/>
    </location>
</feature>
<feature type="region of interest" description="Disordered" evidence="1">
    <location>
        <begin position="585"/>
        <end position="809"/>
    </location>
</feature>
<feature type="compositionally biased region" description="Polar residues" evidence="1">
    <location>
        <begin position="2268"/>
        <end position="2277"/>
    </location>
</feature>
<evidence type="ECO:0000256" key="3">
    <source>
        <dbReference type="SAM" id="SignalP"/>
    </source>
</evidence>
<evidence type="ECO:0000313" key="4">
    <source>
        <dbReference type="EMBL" id="PHJ22993.1"/>
    </source>
</evidence>
<feature type="region of interest" description="Disordered" evidence="1">
    <location>
        <begin position="1582"/>
        <end position="1602"/>
    </location>
</feature>
<feature type="compositionally biased region" description="Basic and acidic residues" evidence="1">
    <location>
        <begin position="4070"/>
        <end position="4080"/>
    </location>
</feature>
<feature type="compositionally biased region" description="Low complexity" evidence="1">
    <location>
        <begin position="598"/>
        <end position="611"/>
    </location>
</feature>
<feature type="compositionally biased region" description="Basic and acidic residues" evidence="1">
    <location>
        <begin position="2954"/>
        <end position="2967"/>
    </location>
</feature>
<feature type="region of interest" description="Disordered" evidence="1">
    <location>
        <begin position="2950"/>
        <end position="3030"/>
    </location>
</feature>